<gene>
    <name evidence="1" type="ORF">IW261DRAFT_305698</name>
</gene>
<dbReference type="AlphaFoldDB" id="A0AA39P543"/>
<reference evidence="1" key="1">
    <citation type="submission" date="2023-06" db="EMBL/GenBank/DDBJ databases">
        <authorList>
            <consortium name="Lawrence Berkeley National Laboratory"/>
            <person name="Ahrendt S."/>
            <person name="Sahu N."/>
            <person name="Indic B."/>
            <person name="Wong-Bajracharya J."/>
            <person name="Merenyi Z."/>
            <person name="Ke H.-M."/>
            <person name="Monk M."/>
            <person name="Kocsube S."/>
            <person name="Drula E."/>
            <person name="Lipzen A."/>
            <person name="Balint B."/>
            <person name="Henrissat B."/>
            <person name="Andreopoulos B."/>
            <person name="Martin F.M."/>
            <person name="Harder C.B."/>
            <person name="Rigling D."/>
            <person name="Ford K.L."/>
            <person name="Foster G.D."/>
            <person name="Pangilinan J."/>
            <person name="Papanicolaou A."/>
            <person name="Barry K."/>
            <person name="LaButti K."/>
            <person name="Viragh M."/>
            <person name="Koriabine M."/>
            <person name="Yan M."/>
            <person name="Riley R."/>
            <person name="Champramary S."/>
            <person name="Plett K.L."/>
            <person name="Tsai I.J."/>
            <person name="Slot J."/>
            <person name="Sipos G."/>
            <person name="Plett J."/>
            <person name="Nagy L.G."/>
            <person name="Grigoriev I.V."/>
        </authorList>
    </citation>
    <scope>NUCLEOTIDE SEQUENCE</scope>
    <source>
        <strain evidence="1">ICMP 16352</strain>
    </source>
</reference>
<proteinExistence type="predicted"/>
<sequence>MEDHIGTSPSIRTTEAAHMIWSLYDSLQNSYSIFWFPAMHPRRRRASELSCNWTLDLSFKICRSHLTWELVVQYLTPSKSAASLCCQRRRSSTFVGKRGGFFSTVSRSYTSKMSVFSFSQVDGRLQTVELFLAFDAVVRSSWRVYRNGSEHEFHPLMICPPAIKSKQYPSIQTSASIDVFVDACLHALDCGKLFFPDQVNLDAVTALAPRS</sequence>
<evidence type="ECO:0000313" key="2">
    <source>
        <dbReference type="Proteomes" id="UP001175227"/>
    </source>
</evidence>
<organism evidence="1 2">
    <name type="scientific">Armillaria novae-zelandiae</name>
    <dbReference type="NCBI Taxonomy" id="153914"/>
    <lineage>
        <taxon>Eukaryota</taxon>
        <taxon>Fungi</taxon>
        <taxon>Dikarya</taxon>
        <taxon>Basidiomycota</taxon>
        <taxon>Agaricomycotina</taxon>
        <taxon>Agaricomycetes</taxon>
        <taxon>Agaricomycetidae</taxon>
        <taxon>Agaricales</taxon>
        <taxon>Marasmiineae</taxon>
        <taxon>Physalacriaceae</taxon>
        <taxon>Armillaria</taxon>
    </lineage>
</organism>
<keyword evidence="2" id="KW-1185">Reference proteome</keyword>
<accession>A0AA39P543</accession>
<name>A0AA39P543_9AGAR</name>
<protein>
    <submittedName>
        <fullName evidence="1">Uncharacterized protein</fullName>
    </submittedName>
</protein>
<dbReference type="Proteomes" id="UP001175227">
    <property type="component" value="Unassembled WGS sequence"/>
</dbReference>
<comment type="caution">
    <text evidence="1">The sequence shown here is derived from an EMBL/GenBank/DDBJ whole genome shotgun (WGS) entry which is preliminary data.</text>
</comment>
<dbReference type="EMBL" id="JAUEPR010000018">
    <property type="protein sequence ID" value="KAK0477083.1"/>
    <property type="molecule type" value="Genomic_DNA"/>
</dbReference>
<evidence type="ECO:0000313" key="1">
    <source>
        <dbReference type="EMBL" id="KAK0477083.1"/>
    </source>
</evidence>